<accession>A0AAN7CJ51</accession>
<evidence type="ECO:0000313" key="4">
    <source>
        <dbReference type="Proteomes" id="UP001303647"/>
    </source>
</evidence>
<evidence type="ECO:0000313" key="3">
    <source>
        <dbReference type="EMBL" id="KAK4243073.1"/>
    </source>
</evidence>
<dbReference type="InterPro" id="IPR036047">
    <property type="entry name" value="F-box-like_dom_sf"/>
</dbReference>
<feature type="region of interest" description="Disordered" evidence="1">
    <location>
        <begin position="370"/>
        <end position="395"/>
    </location>
</feature>
<dbReference type="Proteomes" id="UP001303647">
    <property type="component" value="Unassembled WGS sequence"/>
</dbReference>
<dbReference type="PANTHER" id="PTHR34098">
    <property type="entry name" value="F-BOX ONLY PROTEIN 47"/>
    <property type="match status" value="1"/>
</dbReference>
<evidence type="ECO:0000259" key="2">
    <source>
        <dbReference type="PROSITE" id="PS50181"/>
    </source>
</evidence>
<dbReference type="InterPro" id="IPR038946">
    <property type="entry name" value="FBXO47"/>
</dbReference>
<sequence>MFLLRLPYELMVYIVTDLNLDDIGNLAYTCRASFQLLLENEELAKWLFQTKAPYCLEARDAGTSKNYASGFRRLLKRREALLSVSPYLVAIVGFADKWIYENGVLCYYRERELRILDLYRSADSEIVVDLQALLDTSTPHKYKLTLLYYSHNIVSCLYSRNPRDRFNRKHFLLALNALRGEVVTVLELESDSKLFVRNNDHFLYYGTTTEPDQEGDEYWVIKGFDIAARAWIRGRLDVPYAIGTDVGSTVCFEIIDGYFYGLSNLRSLAVEEVDWVSYYSCFRFPLSKDGFSSVQHLDRTRALWRRDHTKGPLEDRWTFLRLLKDEAIGRLKIVESRMEWSKTSIISRHTYYTSVIEFDAWVGTGSDNPTTASPQGVTPRTWPRDPHMVHPGDDTSTLDVTLTKCPLRSYYPDCQAFIDLVDDSSSFDSRDQKLRIRGGSRRPWTPGELAQLGDRASTEGAQGHDTLLQQIYSIYRSDSGLFWPPKQDPSIDDPALADLYAILNPPGYTGNTHGSWDERSMVYVTGGMDGGLRAMVFVSWDPAIRLAGIAPFPGKLTIRRPGIWAPSNSPKGSANAKGKSVETAGRHLTLVPDATSCPRTSPGSTAPLLGAISSPCTSWRTIKPATYRKKLRGYHFACTAIGGFS</sequence>
<name>A0AAN7CJ51_9PEZI</name>
<dbReference type="PANTHER" id="PTHR34098:SF1">
    <property type="entry name" value="F-BOX ONLY PROTEIN 47"/>
    <property type="match status" value="1"/>
</dbReference>
<protein>
    <recommendedName>
        <fullName evidence="2">F-box domain-containing protein</fullName>
    </recommendedName>
</protein>
<organism evidence="3 4">
    <name type="scientific">Corynascus novoguineensis</name>
    <dbReference type="NCBI Taxonomy" id="1126955"/>
    <lineage>
        <taxon>Eukaryota</taxon>
        <taxon>Fungi</taxon>
        <taxon>Dikarya</taxon>
        <taxon>Ascomycota</taxon>
        <taxon>Pezizomycotina</taxon>
        <taxon>Sordariomycetes</taxon>
        <taxon>Sordariomycetidae</taxon>
        <taxon>Sordariales</taxon>
        <taxon>Chaetomiaceae</taxon>
        <taxon>Corynascus</taxon>
    </lineage>
</organism>
<dbReference type="AlphaFoldDB" id="A0AAN7CJ51"/>
<dbReference type="EMBL" id="MU857888">
    <property type="protein sequence ID" value="KAK4243073.1"/>
    <property type="molecule type" value="Genomic_DNA"/>
</dbReference>
<feature type="compositionally biased region" description="Basic and acidic residues" evidence="1">
    <location>
        <begin position="382"/>
        <end position="393"/>
    </location>
</feature>
<comment type="caution">
    <text evidence="3">The sequence shown here is derived from an EMBL/GenBank/DDBJ whole genome shotgun (WGS) entry which is preliminary data.</text>
</comment>
<proteinExistence type="predicted"/>
<reference evidence="3" key="1">
    <citation type="journal article" date="2023" name="Mol. Phylogenet. Evol.">
        <title>Genome-scale phylogeny and comparative genomics of the fungal order Sordariales.</title>
        <authorList>
            <person name="Hensen N."/>
            <person name="Bonometti L."/>
            <person name="Westerberg I."/>
            <person name="Brannstrom I.O."/>
            <person name="Guillou S."/>
            <person name="Cros-Aarteil S."/>
            <person name="Calhoun S."/>
            <person name="Haridas S."/>
            <person name="Kuo A."/>
            <person name="Mondo S."/>
            <person name="Pangilinan J."/>
            <person name="Riley R."/>
            <person name="LaButti K."/>
            <person name="Andreopoulos B."/>
            <person name="Lipzen A."/>
            <person name="Chen C."/>
            <person name="Yan M."/>
            <person name="Daum C."/>
            <person name="Ng V."/>
            <person name="Clum A."/>
            <person name="Steindorff A."/>
            <person name="Ohm R.A."/>
            <person name="Martin F."/>
            <person name="Silar P."/>
            <person name="Natvig D.O."/>
            <person name="Lalanne C."/>
            <person name="Gautier V."/>
            <person name="Ament-Velasquez S.L."/>
            <person name="Kruys A."/>
            <person name="Hutchinson M.I."/>
            <person name="Powell A.J."/>
            <person name="Barry K."/>
            <person name="Miller A.N."/>
            <person name="Grigoriev I.V."/>
            <person name="Debuchy R."/>
            <person name="Gladieux P."/>
            <person name="Hiltunen Thoren M."/>
            <person name="Johannesson H."/>
        </authorList>
    </citation>
    <scope>NUCLEOTIDE SEQUENCE</scope>
    <source>
        <strain evidence="3">CBS 359.72</strain>
    </source>
</reference>
<reference evidence="3" key="2">
    <citation type="submission" date="2023-05" db="EMBL/GenBank/DDBJ databases">
        <authorList>
            <consortium name="Lawrence Berkeley National Laboratory"/>
            <person name="Steindorff A."/>
            <person name="Hensen N."/>
            <person name="Bonometti L."/>
            <person name="Westerberg I."/>
            <person name="Brannstrom I.O."/>
            <person name="Guillou S."/>
            <person name="Cros-Aarteil S."/>
            <person name="Calhoun S."/>
            <person name="Haridas S."/>
            <person name="Kuo A."/>
            <person name="Mondo S."/>
            <person name="Pangilinan J."/>
            <person name="Riley R."/>
            <person name="Labutti K."/>
            <person name="Andreopoulos B."/>
            <person name="Lipzen A."/>
            <person name="Chen C."/>
            <person name="Yanf M."/>
            <person name="Daum C."/>
            <person name="Ng V."/>
            <person name="Clum A."/>
            <person name="Ohm R."/>
            <person name="Martin F."/>
            <person name="Silar P."/>
            <person name="Natvig D."/>
            <person name="Lalanne C."/>
            <person name="Gautier V."/>
            <person name="Ament-Velasquez S.L."/>
            <person name="Kruys A."/>
            <person name="Hutchinson M.I."/>
            <person name="Powell A.J."/>
            <person name="Barry K."/>
            <person name="Miller A.N."/>
            <person name="Grigoriev I.V."/>
            <person name="Debuchy R."/>
            <person name="Gladieux P."/>
            <person name="Thoren M.H."/>
            <person name="Johannesson H."/>
        </authorList>
    </citation>
    <scope>NUCLEOTIDE SEQUENCE</scope>
    <source>
        <strain evidence="3">CBS 359.72</strain>
    </source>
</reference>
<evidence type="ECO:0000256" key="1">
    <source>
        <dbReference type="SAM" id="MobiDB-lite"/>
    </source>
</evidence>
<dbReference type="PROSITE" id="PS50181">
    <property type="entry name" value="FBOX"/>
    <property type="match status" value="1"/>
</dbReference>
<gene>
    <name evidence="3" type="ORF">C7999DRAFT_18520</name>
</gene>
<keyword evidence="4" id="KW-1185">Reference proteome</keyword>
<feature type="domain" description="F-box" evidence="2">
    <location>
        <begin position="1"/>
        <end position="47"/>
    </location>
</feature>
<dbReference type="SUPFAM" id="SSF81383">
    <property type="entry name" value="F-box domain"/>
    <property type="match status" value="1"/>
</dbReference>
<dbReference type="InterPro" id="IPR001810">
    <property type="entry name" value="F-box_dom"/>
</dbReference>